<dbReference type="PROSITE" id="PS00045">
    <property type="entry name" value="HISTONE_LIKE"/>
    <property type="match status" value="1"/>
</dbReference>
<dbReference type="SUPFAM" id="SSF47729">
    <property type="entry name" value="IHF-like DNA-binding proteins"/>
    <property type="match status" value="1"/>
</dbReference>
<dbReference type="CDD" id="cd13836">
    <property type="entry name" value="IHF_B"/>
    <property type="match status" value="1"/>
</dbReference>
<dbReference type="InterPro" id="IPR000119">
    <property type="entry name" value="Hist_DNA-bd"/>
</dbReference>
<dbReference type="Pfam" id="PF00216">
    <property type="entry name" value="Bac_DNA_binding"/>
    <property type="match status" value="1"/>
</dbReference>
<organism evidence="5 6">
    <name type="scientific">Teretinema zuelzerae</name>
    <dbReference type="NCBI Taxonomy" id="156"/>
    <lineage>
        <taxon>Bacteria</taxon>
        <taxon>Pseudomonadati</taxon>
        <taxon>Spirochaetota</taxon>
        <taxon>Spirochaetia</taxon>
        <taxon>Spirochaetales</taxon>
        <taxon>Treponemataceae</taxon>
        <taxon>Teretinema</taxon>
    </lineage>
</organism>
<dbReference type="GO" id="GO:0005829">
    <property type="term" value="C:cytosol"/>
    <property type="evidence" value="ECO:0007669"/>
    <property type="project" value="TreeGrafter"/>
</dbReference>
<protein>
    <submittedName>
        <fullName evidence="5">Integration host factor subunit beta</fullName>
    </submittedName>
</protein>
<dbReference type="InterPro" id="IPR020816">
    <property type="entry name" value="Histone-like_DNA-bd_CS"/>
</dbReference>
<dbReference type="EMBL" id="JAINWA010000001">
    <property type="protein sequence ID" value="MCD1653208.1"/>
    <property type="molecule type" value="Genomic_DNA"/>
</dbReference>
<reference evidence="5" key="1">
    <citation type="submission" date="2021-08" db="EMBL/GenBank/DDBJ databases">
        <title>Comparative analyses of Brucepasteria parasyntrophica and Teretinema zuelzerae.</title>
        <authorList>
            <person name="Song Y."/>
            <person name="Brune A."/>
        </authorList>
    </citation>
    <scope>NUCLEOTIDE SEQUENCE</scope>
    <source>
        <strain evidence="5">DSM 1903</strain>
    </source>
</reference>
<comment type="similarity">
    <text evidence="2 4">Belongs to the bacterial histone-like protein family.</text>
</comment>
<dbReference type="Gene3D" id="4.10.520.10">
    <property type="entry name" value="IHF-like DNA-binding proteins"/>
    <property type="match status" value="1"/>
</dbReference>
<dbReference type="PANTHER" id="PTHR33175:SF2">
    <property type="entry name" value="INTEGRATION HOST FACTOR SUBUNIT ALPHA"/>
    <property type="match status" value="1"/>
</dbReference>
<comment type="caution">
    <text evidence="5">The sequence shown here is derived from an EMBL/GenBank/DDBJ whole genome shotgun (WGS) entry which is preliminary data.</text>
</comment>
<dbReference type="PANTHER" id="PTHR33175">
    <property type="entry name" value="DNA-BINDING PROTEIN HU"/>
    <property type="match status" value="1"/>
</dbReference>
<evidence type="ECO:0000256" key="3">
    <source>
        <dbReference type="ARBA" id="ARBA00023125"/>
    </source>
</evidence>
<evidence type="ECO:0000313" key="5">
    <source>
        <dbReference type="EMBL" id="MCD1653208.1"/>
    </source>
</evidence>
<evidence type="ECO:0000313" key="6">
    <source>
        <dbReference type="Proteomes" id="UP001198163"/>
    </source>
</evidence>
<keyword evidence="6" id="KW-1185">Reference proteome</keyword>
<dbReference type="GO" id="GO:0030527">
    <property type="term" value="F:structural constituent of chromatin"/>
    <property type="evidence" value="ECO:0007669"/>
    <property type="project" value="InterPro"/>
</dbReference>
<dbReference type="SMART" id="SM00411">
    <property type="entry name" value="BHL"/>
    <property type="match status" value="1"/>
</dbReference>
<evidence type="ECO:0000256" key="2">
    <source>
        <dbReference type="ARBA" id="ARBA00010529"/>
    </source>
</evidence>
<name>A0AAE3EG60_9SPIR</name>
<accession>A0AAE3EG60</accession>
<comment type="function">
    <text evidence="1">Histone-like DNA-binding protein which is capable of wrapping DNA to stabilize it, and thus to prevent its denaturation under extreme environmental conditions.</text>
</comment>
<keyword evidence="3" id="KW-0238">DNA-binding</keyword>
<dbReference type="PRINTS" id="PR01727">
    <property type="entry name" value="DNABINDINGHU"/>
</dbReference>
<proteinExistence type="inferred from homology"/>
<evidence type="ECO:0000256" key="1">
    <source>
        <dbReference type="ARBA" id="ARBA00003819"/>
    </source>
</evidence>
<dbReference type="AlphaFoldDB" id="A0AAE3EG60"/>
<dbReference type="RefSeq" id="WP_230752119.1">
    <property type="nucleotide sequence ID" value="NZ_JAINWA010000001.1"/>
</dbReference>
<dbReference type="GO" id="GO:0003677">
    <property type="term" value="F:DNA binding"/>
    <property type="evidence" value="ECO:0007669"/>
    <property type="project" value="UniProtKB-KW"/>
</dbReference>
<dbReference type="InterPro" id="IPR010992">
    <property type="entry name" value="IHF-like_DNA-bd_dom_sf"/>
</dbReference>
<gene>
    <name evidence="5" type="ORF">K7J14_00600</name>
</gene>
<dbReference type="Proteomes" id="UP001198163">
    <property type="component" value="Unassembled WGS sequence"/>
</dbReference>
<sequence>MNSGKQTKSELIENIYQKSGHELKDIRGIVDLFLEEIKSALENDQCVELRGFGTFEIRERKGRKKARNPKTGEIVSVEDHAVVAFRSGKDLKNTVWDIPSRRSADGASRDTK</sequence>
<evidence type="ECO:0000256" key="4">
    <source>
        <dbReference type="RuleBase" id="RU003939"/>
    </source>
</evidence>